<accession>A0ACB9UB71</accession>
<proteinExistence type="predicted"/>
<dbReference type="Proteomes" id="UP001057279">
    <property type="component" value="Linkage Group LG20"/>
</dbReference>
<comment type="caution">
    <text evidence="1">The sequence shown here is derived from an EMBL/GenBank/DDBJ whole genome shotgun (WGS) entry which is preliminary data.</text>
</comment>
<protein>
    <submittedName>
        <fullName evidence="1">Uncharacterized protein</fullName>
    </submittedName>
</protein>
<dbReference type="EMBL" id="CM043045">
    <property type="protein sequence ID" value="KAI4563564.1"/>
    <property type="molecule type" value="Genomic_DNA"/>
</dbReference>
<feature type="non-terminal residue" evidence="1">
    <location>
        <position position="1"/>
    </location>
</feature>
<gene>
    <name evidence="1" type="ORF">MJG53_016138</name>
</gene>
<reference evidence="1" key="1">
    <citation type="submission" date="2022-03" db="EMBL/GenBank/DDBJ databases">
        <title>Genomic analyses of argali, domestic sheep and their hybrids provide insights into chromosomal evolution, heterosis and genetic basis of agronomic traits.</title>
        <authorList>
            <person name="Li M."/>
        </authorList>
    </citation>
    <scope>NUCLEOTIDE SEQUENCE</scope>
    <source>
        <strain evidence="1">F1 hybrid</strain>
    </source>
</reference>
<organism evidence="1 2">
    <name type="scientific">Ovis ammon polii x Ovis aries</name>
    <dbReference type="NCBI Taxonomy" id="2918886"/>
    <lineage>
        <taxon>Eukaryota</taxon>
        <taxon>Metazoa</taxon>
        <taxon>Chordata</taxon>
        <taxon>Craniata</taxon>
        <taxon>Vertebrata</taxon>
        <taxon>Euteleostomi</taxon>
        <taxon>Mammalia</taxon>
        <taxon>Eutheria</taxon>
        <taxon>Laurasiatheria</taxon>
        <taxon>Artiodactyla</taxon>
        <taxon>Ruminantia</taxon>
        <taxon>Pecora</taxon>
        <taxon>Bovidae</taxon>
        <taxon>Caprinae</taxon>
        <taxon>Ovis</taxon>
    </lineage>
</organism>
<sequence length="283" mass="30303">FLHLERGLRTAQETGSPWVANHLSAQSATPGLASPSRNRHFSPRPLWTCRRLQPGAWDTGERPTALAGPAQDILRRSVREPTKDIQSNAALLLKRKSSVRELTVTEMLTHPRQEKIGFLGGKVCSPQVPPGSQSQGWHELGQGGERAADPIDESHRTSPSGVRNQRLVSEAVADATDATEPVHTVKGPFVLHSPHPQFLGSIRPTEGEQEKSLGKALSEFKPPSPVEPSKRQLGLAHDLLAWIPRAAALGVPATAAPFLSSQCGGLAGNRGSVALAAPAQFMT</sequence>
<keyword evidence="2" id="KW-1185">Reference proteome</keyword>
<evidence type="ECO:0000313" key="1">
    <source>
        <dbReference type="EMBL" id="KAI4563564.1"/>
    </source>
</evidence>
<name>A0ACB9UB71_9CETA</name>
<evidence type="ECO:0000313" key="2">
    <source>
        <dbReference type="Proteomes" id="UP001057279"/>
    </source>
</evidence>